<evidence type="ECO:0000313" key="2">
    <source>
        <dbReference type="Proteomes" id="UP000191285"/>
    </source>
</evidence>
<dbReference type="Proteomes" id="UP000191285">
    <property type="component" value="Unassembled WGS sequence"/>
</dbReference>
<evidence type="ECO:0000313" key="1">
    <source>
        <dbReference type="EMBL" id="OQE14120.1"/>
    </source>
</evidence>
<accession>A0A1V6SK32</accession>
<dbReference type="EMBL" id="MLKD01000038">
    <property type="protein sequence ID" value="OQE14120.1"/>
    <property type="molecule type" value="Genomic_DNA"/>
</dbReference>
<dbReference type="AlphaFoldDB" id="A0A1V6SK32"/>
<comment type="caution">
    <text evidence="1">The sequence shown here is derived from an EMBL/GenBank/DDBJ whole genome shotgun (WGS) entry which is preliminary data.</text>
</comment>
<gene>
    <name evidence="1" type="ORF">PENSTE_c038G00241</name>
</gene>
<reference evidence="2" key="1">
    <citation type="journal article" date="2017" name="Nat. Microbiol.">
        <title>Global analysis of biosynthetic gene clusters reveals vast potential of secondary metabolite production in Penicillium species.</title>
        <authorList>
            <person name="Nielsen J.C."/>
            <person name="Grijseels S."/>
            <person name="Prigent S."/>
            <person name="Ji B."/>
            <person name="Dainat J."/>
            <person name="Nielsen K.F."/>
            <person name="Frisvad J.C."/>
            <person name="Workman M."/>
            <person name="Nielsen J."/>
        </authorList>
    </citation>
    <scope>NUCLEOTIDE SEQUENCE [LARGE SCALE GENOMIC DNA]</scope>
    <source>
        <strain evidence="2">IBT 24891</strain>
    </source>
</reference>
<sequence>MKKKNCGKKCGLDAEYYNS</sequence>
<keyword evidence="2" id="KW-1185">Reference proteome</keyword>
<protein>
    <submittedName>
        <fullName evidence="1">Uncharacterized protein</fullName>
    </submittedName>
</protein>
<proteinExistence type="predicted"/>
<organism evidence="1 2">
    <name type="scientific">Penicillium steckii</name>
    <dbReference type="NCBI Taxonomy" id="303698"/>
    <lineage>
        <taxon>Eukaryota</taxon>
        <taxon>Fungi</taxon>
        <taxon>Dikarya</taxon>
        <taxon>Ascomycota</taxon>
        <taxon>Pezizomycotina</taxon>
        <taxon>Eurotiomycetes</taxon>
        <taxon>Eurotiomycetidae</taxon>
        <taxon>Eurotiales</taxon>
        <taxon>Aspergillaceae</taxon>
        <taxon>Penicillium</taxon>
    </lineage>
</organism>
<name>A0A1V6SK32_9EURO</name>